<keyword evidence="2" id="KW-0677">Repeat</keyword>
<evidence type="ECO:0000256" key="2">
    <source>
        <dbReference type="ARBA" id="ARBA00022737"/>
    </source>
</evidence>
<dbReference type="PROSITE" id="PS51375">
    <property type="entry name" value="PPR"/>
    <property type="match status" value="2"/>
</dbReference>
<accession>A0A6A1V9W6</accession>
<dbReference type="InterPro" id="IPR002885">
    <property type="entry name" value="PPR_rpt"/>
</dbReference>
<dbReference type="GO" id="GO:0016020">
    <property type="term" value="C:membrane"/>
    <property type="evidence" value="ECO:0007669"/>
    <property type="project" value="TreeGrafter"/>
</dbReference>
<dbReference type="Proteomes" id="UP000516437">
    <property type="component" value="Chromosome 6"/>
</dbReference>
<evidence type="ECO:0000313" key="6">
    <source>
        <dbReference type="EMBL" id="KAB1208956.1"/>
    </source>
</evidence>
<feature type="transmembrane region" description="Helical" evidence="5">
    <location>
        <begin position="117"/>
        <end position="136"/>
    </location>
</feature>
<dbReference type="Gene3D" id="1.25.40.10">
    <property type="entry name" value="Tetratricopeptide repeat domain"/>
    <property type="match status" value="3"/>
</dbReference>
<dbReference type="Pfam" id="PF13041">
    <property type="entry name" value="PPR_2"/>
    <property type="match status" value="2"/>
</dbReference>
<dbReference type="PANTHER" id="PTHR23051">
    <property type="entry name" value="SOLUTE CARRIER FAMILY 35, MEMBER F5"/>
    <property type="match status" value="1"/>
</dbReference>
<feature type="transmembrane region" description="Helical" evidence="5">
    <location>
        <begin position="71"/>
        <end position="97"/>
    </location>
</feature>
<evidence type="ECO:0008006" key="8">
    <source>
        <dbReference type="Google" id="ProtNLM"/>
    </source>
</evidence>
<proteinExistence type="predicted"/>
<dbReference type="OrthoDB" id="730395at2759"/>
<reference evidence="6 7" key="1">
    <citation type="journal article" date="2019" name="Plant Biotechnol. J.">
        <title>The red bayberry genome and genetic basis of sex determination.</title>
        <authorList>
            <person name="Jia H.M."/>
            <person name="Jia H.J."/>
            <person name="Cai Q.L."/>
            <person name="Wang Y."/>
            <person name="Zhao H.B."/>
            <person name="Yang W.F."/>
            <person name="Wang G.Y."/>
            <person name="Li Y.H."/>
            <person name="Zhan D.L."/>
            <person name="Shen Y.T."/>
            <person name="Niu Q.F."/>
            <person name="Chang L."/>
            <person name="Qiu J."/>
            <person name="Zhao L."/>
            <person name="Xie H.B."/>
            <person name="Fu W.Y."/>
            <person name="Jin J."/>
            <person name="Li X.W."/>
            <person name="Jiao Y."/>
            <person name="Zhou C.C."/>
            <person name="Tu T."/>
            <person name="Chai C.Y."/>
            <person name="Gao J.L."/>
            <person name="Fan L.J."/>
            <person name="van de Weg E."/>
            <person name="Wang J.Y."/>
            <person name="Gao Z.S."/>
        </authorList>
    </citation>
    <scope>NUCLEOTIDE SEQUENCE [LARGE SCALE GENOMIC DNA]</scope>
    <source>
        <tissue evidence="6">Leaves</tissue>
    </source>
</reference>
<dbReference type="PANTHER" id="PTHR23051:SF12">
    <property type="entry name" value="OS04G0645600 PROTEIN"/>
    <property type="match status" value="1"/>
</dbReference>
<sequence length="842" mass="93569">MHLKFLVPIYSRFSGISLAKFVHTNCKHVKPPSASLYPDNEPALASQLKSILLACCDPSVLRQGKQVHARVVVSAIGNNGLLGGRVLGMYVLCGSFMDAKNMFYNLELRSFALPWNWMIRAFTMLGQFDFALLFYFKMLGCGNSPDKYTFPHVIKACSGLNNVSLGKLVHGTIRLMGFELDVFAGSSLIKLYAENDCIRDARCLFDKMPHKDAVLWNVMLNGYVKIGDNISALEMFLEMRKTEIRPNSVTFACILSVCASEARIGLGTELHGLVVKCGLELDPPVANTLLAMYSKCRYLVDECKLFDMMPQNDLVTWNGMISGFVQNGFMDEASHLFHQMISLGVKPDSITFASFLPSVTESACLKQGTEIHGYIIRHGVPLDLFVKSALIDIYFKCRDVGMASKIFSESDTVDVVTQREDEANGEESLLHLFFLCPLAIIARRESLWTFVSHSLQVLLKNFAGEGERVDVQKLFGCIGLFMLLVLWWLVWPLTSMGIEPKLGLPTSAEVEEVILMNGFVGSFLSDYFWALAIVWTSPLVAALGASLTIPLGMVEDILIYGQHYSIIYVIGSAQGIFTDYKHPFAVTYLGISLLAAYLPIAFIKDWFLKFLRRGSCNSAKTATGESSRGLDSPTQKNREHGNLDIEQQQPLADEKKDVNYLHSQKDQEKPTTYDSQDDEDFLIHPRKLSTKEVAILGLFIGPLWFLSEYCMNAALERISVASTTILFSTSGLFTLLIGALLGQDTINALNFVAVFVSMAGVAMTTYGKTWAVDEPQSSESLALGVVWTTPLVAALGASLTIPLAMLEDMVIHGRHYSIIYILGSVQVIRRLKAEFLLRIFFK</sequence>
<name>A0A6A1V9W6_9ROSI</name>
<feature type="transmembrane region" description="Helical" evidence="5">
    <location>
        <begin position="787"/>
        <end position="806"/>
    </location>
</feature>
<keyword evidence="7" id="KW-1185">Reference proteome</keyword>
<feature type="transmembrane region" description="Helical" evidence="5">
    <location>
        <begin position="557"/>
        <end position="577"/>
    </location>
</feature>
<dbReference type="InterPro" id="IPR037185">
    <property type="entry name" value="EmrE-like"/>
</dbReference>
<dbReference type="InterPro" id="IPR011990">
    <property type="entry name" value="TPR-like_helical_dom_sf"/>
</dbReference>
<protein>
    <recommendedName>
        <fullName evidence="8">EamA domain-containing protein</fullName>
    </recommendedName>
</protein>
<keyword evidence="5" id="KW-0472">Membrane</keyword>
<dbReference type="Pfam" id="PF16913">
    <property type="entry name" value="PUNUT"/>
    <property type="match status" value="1"/>
</dbReference>
<feature type="repeat" description="PPR" evidence="3">
    <location>
        <begin position="212"/>
        <end position="246"/>
    </location>
</feature>
<feature type="transmembrane region" description="Helical" evidence="5">
    <location>
        <begin position="527"/>
        <end position="545"/>
    </location>
</feature>
<dbReference type="Pfam" id="PF01535">
    <property type="entry name" value="PPR"/>
    <property type="match status" value="3"/>
</dbReference>
<evidence type="ECO:0000256" key="1">
    <source>
        <dbReference type="ARBA" id="ARBA00004141"/>
    </source>
</evidence>
<evidence type="ECO:0000256" key="4">
    <source>
        <dbReference type="SAM" id="MobiDB-lite"/>
    </source>
</evidence>
<comment type="subcellular location">
    <subcellularLocation>
        <location evidence="1">Membrane</location>
        <topology evidence="1">Multi-pass membrane protein</topology>
    </subcellularLocation>
</comment>
<feature type="repeat" description="PPR" evidence="3">
    <location>
        <begin position="313"/>
        <end position="347"/>
    </location>
</feature>
<feature type="transmembrane region" description="Helical" evidence="5">
    <location>
        <begin position="583"/>
        <end position="603"/>
    </location>
</feature>
<dbReference type="SUPFAM" id="SSF103481">
    <property type="entry name" value="Multidrug resistance efflux transporter EmrE"/>
    <property type="match status" value="1"/>
</dbReference>
<feature type="transmembrane region" description="Helical" evidence="5">
    <location>
        <begin position="474"/>
        <end position="491"/>
    </location>
</feature>
<gene>
    <name evidence="6" type="ORF">CJ030_MR6G000535</name>
</gene>
<feature type="transmembrane region" description="Helical" evidence="5">
    <location>
        <begin position="748"/>
        <end position="767"/>
    </location>
</feature>
<dbReference type="GO" id="GO:0016070">
    <property type="term" value="P:RNA metabolic process"/>
    <property type="evidence" value="ECO:0007669"/>
    <property type="project" value="UniProtKB-ARBA"/>
</dbReference>
<dbReference type="EMBL" id="RXIC02000024">
    <property type="protein sequence ID" value="KAB1208956.1"/>
    <property type="molecule type" value="Genomic_DNA"/>
</dbReference>
<feature type="transmembrane region" description="Helical" evidence="5">
    <location>
        <begin position="693"/>
        <end position="714"/>
    </location>
</feature>
<evidence type="ECO:0000256" key="5">
    <source>
        <dbReference type="SAM" id="Phobius"/>
    </source>
</evidence>
<organism evidence="6 7">
    <name type="scientific">Morella rubra</name>
    <name type="common">Chinese bayberry</name>
    <dbReference type="NCBI Taxonomy" id="262757"/>
    <lineage>
        <taxon>Eukaryota</taxon>
        <taxon>Viridiplantae</taxon>
        <taxon>Streptophyta</taxon>
        <taxon>Embryophyta</taxon>
        <taxon>Tracheophyta</taxon>
        <taxon>Spermatophyta</taxon>
        <taxon>Magnoliopsida</taxon>
        <taxon>eudicotyledons</taxon>
        <taxon>Gunneridae</taxon>
        <taxon>Pentapetalae</taxon>
        <taxon>rosids</taxon>
        <taxon>fabids</taxon>
        <taxon>Fagales</taxon>
        <taxon>Myricaceae</taxon>
        <taxon>Morella</taxon>
    </lineage>
</organism>
<keyword evidence="5" id="KW-0812">Transmembrane</keyword>
<dbReference type="FunFam" id="1.25.40.10:FF:000196">
    <property type="entry name" value="Pentatricopeptide repeat-containing protein At4g14850"/>
    <property type="match status" value="1"/>
</dbReference>
<dbReference type="FunFam" id="1.25.40.10:FF:000344">
    <property type="entry name" value="Pentatricopeptide repeat-containing protein"/>
    <property type="match status" value="1"/>
</dbReference>
<feature type="transmembrane region" description="Helical" evidence="5">
    <location>
        <begin position="720"/>
        <end position="741"/>
    </location>
</feature>
<dbReference type="AlphaFoldDB" id="A0A6A1V9W6"/>
<evidence type="ECO:0000313" key="7">
    <source>
        <dbReference type="Proteomes" id="UP000516437"/>
    </source>
</evidence>
<dbReference type="NCBIfam" id="TIGR00756">
    <property type="entry name" value="PPR"/>
    <property type="match status" value="2"/>
</dbReference>
<feature type="region of interest" description="Disordered" evidence="4">
    <location>
        <begin position="618"/>
        <end position="648"/>
    </location>
</feature>
<comment type="caution">
    <text evidence="6">The sequence shown here is derived from an EMBL/GenBank/DDBJ whole genome shotgun (WGS) entry which is preliminary data.</text>
</comment>
<evidence type="ECO:0000256" key="3">
    <source>
        <dbReference type="PROSITE-ProRule" id="PRU00708"/>
    </source>
</evidence>
<keyword evidence="5" id="KW-1133">Transmembrane helix</keyword>